<evidence type="ECO:0000256" key="1">
    <source>
        <dbReference type="SAM" id="MobiDB-lite"/>
    </source>
</evidence>
<accession>A0A5N6JM20</accession>
<dbReference type="EMBL" id="VIGI01000024">
    <property type="protein sequence ID" value="KAB8288508.1"/>
    <property type="molecule type" value="Genomic_DNA"/>
</dbReference>
<feature type="transmembrane region" description="Helical" evidence="2">
    <location>
        <begin position="70"/>
        <end position="92"/>
    </location>
</feature>
<organism evidence="3 4">
    <name type="scientific">Monilinia laxa</name>
    <name type="common">Brown rot fungus</name>
    <name type="synonym">Sclerotinia laxa</name>
    <dbReference type="NCBI Taxonomy" id="61186"/>
    <lineage>
        <taxon>Eukaryota</taxon>
        <taxon>Fungi</taxon>
        <taxon>Dikarya</taxon>
        <taxon>Ascomycota</taxon>
        <taxon>Pezizomycotina</taxon>
        <taxon>Leotiomycetes</taxon>
        <taxon>Helotiales</taxon>
        <taxon>Sclerotiniaceae</taxon>
        <taxon>Monilinia</taxon>
    </lineage>
</organism>
<evidence type="ECO:0000256" key="2">
    <source>
        <dbReference type="SAM" id="Phobius"/>
    </source>
</evidence>
<reference evidence="3 4" key="1">
    <citation type="submission" date="2019-06" db="EMBL/GenBank/DDBJ databases">
        <title>Genome Sequence of the Brown Rot Fungal Pathogen Monilinia laxa.</title>
        <authorList>
            <person name="De Miccolis Angelini R.M."/>
            <person name="Landi L."/>
            <person name="Abate D."/>
            <person name="Pollastro S."/>
            <person name="Romanazzi G."/>
            <person name="Faretra F."/>
        </authorList>
    </citation>
    <scope>NUCLEOTIDE SEQUENCE [LARGE SCALE GENOMIC DNA]</scope>
    <source>
        <strain evidence="3 4">Mlax316</strain>
    </source>
</reference>
<feature type="compositionally biased region" description="Basic and acidic residues" evidence="1">
    <location>
        <begin position="100"/>
        <end position="114"/>
    </location>
</feature>
<sequence>MIDSPIPIPPEAGLEVGRQRPISHQDGLQVDWEAQRKYEAALVQRHIVAELEGNRQFLREYQRIMGLSVLWFWVVVLLMVALIAAGIGGGIAGGMNVKKNKEHDQKHGDGRSNADKTNITSPCQDNPYINNTIVSVDPGGDVEISKFRIFCNRTFDLDSSIHLMKFAVPDTVANMSSCMATCLDYNMGGAVQASSNGSTDICYAVSLGKDKTSEQQWCKLLSATGWGTDEVGADCAVNLGPAITPTSNTKESIRTTSATSQEISLDTQSISSAVEWIVTKDGTTQTWVINSQSIVSFYTATWILTNNGIATASVASFTPSYILQTAN</sequence>
<keyword evidence="2" id="KW-1133">Transmembrane helix</keyword>
<gene>
    <name evidence="3" type="ORF">EYC80_010173</name>
</gene>
<dbReference type="AlphaFoldDB" id="A0A5N6JM20"/>
<comment type="caution">
    <text evidence="3">The sequence shown here is derived from an EMBL/GenBank/DDBJ whole genome shotgun (WGS) entry which is preliminary data.</text>
</comment>
<keyword evidence="2" id="KW-0472">Membrane</keyword>
<dbReference type="OrthoDB" id="3560259at2759"/>
<name>A0A5N6JM20_MONLA</name>
<proteinExistence type="predicted"/>
<evidence type="ECO:0000313" key="3">
    <source>
        <dbReference type="EMBL" id="KAB8288508.1"/>
    </source>
</evidence>
<dbReference type="Proteomes" id="UP000326757">
    <property type="component" value="Unassembled WGS sequence"/>
</dbReference>
<keyword evidence="2" id="KW-0812">Transmembrane</keyword>
<keyword evidence="4" id="KW-1185">Reference proteome</keyword>
<protein>
    <submittedName>
        <fullName evidence="3">Uncharacterized protein</fullName>
    </submittedName>
</protein>
<feature type="region of interest" description="Disordered" evidence="1">
    <location>
        <begin position="100"/>
        <end position="121"/>
    </location>
</feature>
<evidence type="ECO:0000313" key="4">
    <source>
        <dbReference type="Proteomes" id="UP000326757"/>
    </source>
</evidence>